<dbReference type="EMBL" id="LLXI01000016">
    <property type="protein sequence ID" value="PKY38019.1"/>
    <property type="molecule type" value="Genomic_DNA"/>
</dbReference>
<keyword evidence="1" id="KW-0175">Coiled coil</keyword>
<comment type="caution">
    <text evidence="2">The sequence shown here is derived from an EMBL/GenBank/DDBJ whole genome shotgun (WGS) entry which is preliminary data.</text>
</comment>
<accession>A0A2I1FUF0</accession>
<evidence type="ECO:0000256" key="1">
    <source>
        <dbReference type="SAM" id="Coils"/>
    </source>
</evidence>
<keyword evidence="3" id="KW-1185">Reference proteome</keyword>
<sequence length="269" mass="32365">MTYRSSTKKFWANYIENKTENNSFKDNEEFQEALKSFELAYYKSMKKSPEANKVITSYKQNQYSTAVDHMTQLGKMNERLAEELHTREEADRLRQEALVLEETIRISTEAFERDREKFKESVEIKMSELLKNIEQQKNLNEEMKQRFIEERDSIVREFDLTCDEIRKDIKISRDEKNHKCIIKLNFVILKSKCIITYLATDNVSLHLSQLQYIHFVCEELTKIYNCFNKYLVINHVNYNVRLNFIAENIIQSRTILLFWQFTCKVSWIR</sequence>
<protein>
    <submittedName>
        <fullName evidence="2">Uncharacterized protein</fullName>
    </submittedName>
</protein>
<evidence type="ECO:0000313" key="2">
    <source>
        <dbReference type="EMBL" id="PKY38019.1"/>
    </source>
</evidence>
<organism evidence="2 3">
    <name type="scientific">Rhizophagus irregularis</name>
    <dbReference type="NCBI Taxonomy" id="588596"/>
    <lineage>
        <taxon>Eukaryota</taxon>
        <taxon>Fungi</taxon>
        <taxon>Fungi incertae sedis</taxon>
        <taxon>Mucoromycota</taxon>
        <taxon>Glomeromycotina</taxon>
        <taxon>Glomeromycetes</taxon>
        <taxon>Glomerales</taxon>
        <taxon>Glomeraceae</taxon>
        <taxon>Rhizophagus</taxon>
    </lineage>
</organism>
<dbReference type="Proteomes" id="UP000234323">
    <property type="component" value="Unassembled WGS sequence"/>
</dbReference>
<gene>
    <name evidence="2" type="ORF">RhiirA4_501365</name>
</gene>
<name>A0A2I1FUF0_9GLOM</name>
<feature type="coiled-coil region" evidence="1">
    <location>
        <begin position="119"/>
        <end position="150"/>
    </location>
</feature>
<evidence type="ECO:0000313" key="3">
    <source>
        <dbReference type="Proteomes" id="UP000234323"/>
    </source>
</evidence>
<dbReference type="AlphaFoldDB" id="A0A2I1FUF0"/>
<dbReference type="VEuPathDB" id="FungiDB:FUN_014017"/>
<proteinExistence type="predicted"/>
<reference evidence="2 3" key="1">
    <citation type="submission" date="2015-10" db="EMBL/GenBank/DDBJ databases">
        <title>Genome analyses suggest a sexual origin of heterokaryosis in a supposedly ancient asexual fungus.</title>
        <authorList>
            <person name="Ropars J."/>
            <person name="Sedzielewska K."/>
            <person name="Noel J."/>
            <person name="Charron P."/>
            <person name="Farinelli L."/>
            <person name="Marton T."/>
            <person name="Kruger M."/>
            <person name="Pelin A."/>
            <person name="Brachmann A."/>
            <person name="Corradi N."/>
        </authorList>
    </citation>
    <scope>NUCLEOTIDE SEQUENCE [LARGE SCALE GENOMIC DNA]</scope>
    <source>
        <strain evidence="2 3">A4</strain>
    </source>
</reference>